<dbReference type="EMBL" id="CP012159">
    <property type="protein sequence ID" value="AKT43260.1"/>
    <property type="molecule type" value="Genomic_DNA"/>
</dbReference>
<evidence type="ECO:0000313" key="2">
    <source>
        <dbReference type="Proteomes" id="UP000067626"/>
    </source>
</evidence>
<dbReference type="Proteomes" id="UP000067626">
    <property type="component" value="Chromosome"/>
</dbReference>
<dbReference type="Pfam" id="PF04328">
    <property type="entry name" value="Sel_put"/>
    <property type="match status" value="1"/>
</dbReference>
<organism evidence="1 2">
    <name type="scientific">Chondromyces crocatus</name>
    <dbReference type="NCBI Taxonomy" id="52"/>
    <lineage>
        <taxon>Bacteria</taxon>
        <taxon>Pseudomonadati</taxon>
        <taxon>Myxococcota</taxon>
        <taxon>Polyangia</taxon>
        <taxon>Polyangiales</taxon>
        <taxon>Polyangiaceae</taxon>
        <taxon>Chondromyces</taxon>
    </lineage>
</organism>
<gene>
    <name evidence="1" type="ORF">CMC5_074910</name>
</gene>
<proteinExistence type="predicted"/>
<keyword evidence="2" id="KW-1185">Reference proteome</keyword>
<accession>A0A0K1EQQ7</accession>
<dbReference type="InterPro" id="IPR007423">
    <property type="entry name" value="Sel_put"/>
</dbReference>
<dbReference type="AlphaFoldDB" id="A0A0K1EQQ7"/>
<sequence length="74" mass="8352">MGAMAKRWVERLGALGVGLRDMARLMVGLPSYEAYVKHAQAAHPERTPMTYAEFFRERQEARYGGRGKGGFRCC</sequence>
<evidence type="ECO:0008006" key="3">
    <source>
        <dbReference type="Google" id="ProtNLM"/>
    </source>
</evidence>
<dbReference type="PANTHER" id="PTHR38453">
    <property type="entry name" value="CYTOPLASMIC PROTEIN-RELATED"/>
    <property type="match status" value="1"/>
</dbReference>
<reference evidence="1 2" key="1">
    <citation type="submission" date="2015-07" db="EMBL/GenBank/DDBJ databases">
        <title>Genome analysis of myxobacterium Chondromyces crocatus Cm c5 reveals a high potential for natural compound synthesis and the genetic basis for the loss of fruiting body formation.</title>
        <authorList>
            <person name="Zaburannyi N."/>
            <person name="Bunk B."/>
            <person name="Maier J."/>
            <person name="Overmann J."/>
            <person name="Mueller R."/>
        </authorList>
    </citation>
    <scope>NUCLEOTIDE SEQUENCE [LARGE SCALE GENOMIC DNA]</scope>
    <source>
        <strain evidence="1 2">Cm c5</strain>
    </source>
</reference>
<dbReference type="KEGG" id="ccro:CMC5_074910"/>
<protein>
    <recommendedName>
        <fullName evidence="3">YbdD/YjiX family protein</fullName>
    </recommendedName>
</protein>
<name>A0A0K1EQQ7_CHOCO</name>
<dbReference type="STRING" id="52.CMC5_074910"/>
<dbReference type="PATRIC" id="fig|52.7.peg.8233"/>
<evidence type="ECO:0000313" key="1">
    <source>
        <dbReference type="EMBL" id="AKT43260.1"/>
    </source>
</evidence>
<dbReference type="PANTHER" id="PTHR38453:SF1">
    <property type="entry name" value="CYTOPLASMIC PROTEIN"/>
    <property type="match status" value="1"/>
</dbReference>